<name>A0ACC0ANP6_CATRO</name>
<proteinExistence type="predicted"/>
<accession>A0ACC0ANP6</accession>
<keyword evidence="2" id="KW-1185">Reference proteome</keyword>
<evidence type="ECO:0000313" key="2">
    <source>
        <dbReference type="Proteomes" id="UP001060085"/>
    </source>
</evidence>
<comment type="caution">
    <text evidence="1">The sequence shown here is derived from an EMBL/GenBank/DDBJ whole genome shotgun (WGS) entry which is preliminary data.</text>
</comment>
<evidence type="ECO:0000313" key="1">
    <source>
        <dbReference type="EMBL" id="KAI5662241.1"/>
    </source>
</evidence>
<reference evidence="2" key="1">
    <citation type="journal article" date="2023" name="Nat. Plants">
        <title>Single-cell RNA sequencing provides a high-resolution roadmap for understanding the multicellular compartmentation of specialized metabolism.</title>
        <authorList>
            <person name="Sun S."/>
            <person name="Shen X."/>
            <person name="Li Y."/>
            <person name="Li Y."/>
            <person name="Wang S."/>
            <person name="Li R."/>
            <person name="Zhang H."/>
            <person name="Shen G."/>
            <person name="Guo B."/>
            <person name="Wei J."/>
            <person name="Xu J."/>
            <person name="St-Pierre B."/>
            <person name="Chen S."/>
            <person name="Sun C."/>
        </authorList>
    </citation>
    <scope>NUCLEOTIDE SEQUENCE [LARGE SCALE GENOMIC DNA]</scope>
</reference>
<organism evidence="1 2">
    <name type="scientific">Catharanthus roseus</name>
    <name type="common">Madagascar periwinkle</name>
    <name type="synonym">Vinca rosea</name>
    <dbReference type="NCBI Taxonomy" id="4058"/>
    <lineage>
        <taxon>Eukaryota</taxon>
        <taxon>Viridiplantae</taxon>
        <taxon>Streptophyta</taxon>
        <taxon>Embryophyta</taxon>
        <taxon>Tracheophyta</taxon>
        <taxon>Spermatophyta</taxon>
        <taxon>Magnoliopsida</taxon>
        <taxon>eudicotyledons</taxon>
        <taxon>Gunneridae</taxon>
        <taxon>Pentapetalae</taxon>
        <taxon>asterids</taxon>
        <taxon>lamiids</taxon>
        <taxon>Gentianales</taxon>
        <taxon>Apocynaceae</taxon>
        <taxon>Rauvolfioideae</taxon>
        <taxon>Vinceae</taxon>
        <taxon>Catharanthinae</taxon>
        <taxon>Catharanthus</taxon>
    </lineage>
</organism>
<dbReference type="Proteomes" id="UP001060085">
    <property type="component" value="Linkage Group LG05"/>
</dbReference>
<sequence length="105" mass="12026">MVIAPSSVFTSYVICGAPFYTKLKYLESAVEVNLFRATKESRACLEAKMSTFNKRMRSQFMEKLRHCSVERPFFSKMAATASVLLSSEILQRHANYQVEDLSKML</sequence>
<gene>
    <name evidence="1" type="ORF">M9H77_21564</name>
</gene>
<dbReference type="EMBL" id="CM044705">
    <property type="protein sequence ID" value="KAI5662241.1"/>
    <property type="molecule type" value="Genomic_DNA"/>
</dbReference>
<protein>
    <submittedName>
        <fullName evidence="1">Uncharacterized protein</fullName>
    </submittedName>
</protein>